<dbReference type="EMBL" id="MEZY01000024">
    <property type="protein sequence ID" value="OGD64075.1"/>
    <property type="molecule type" value="Genomic_DNA"/>
</dbReference>
<dbReference type="AlphaFoldDB" id="A0A1F5E9M8"/>
<evidence type="ECO:0000313" key="3">
    <source>
        <dbReference type="Proteomes" id="UP000178583"/>
    </source>
</evidence>
<accession>A0A1F5E9M8</accession>
<feature type="transmembrane region" description="Helical" evidence="1">
    <location>
        <begin position="6"/>
        <end position="29"/>
    </location>
</feature>
<feature type="transmembrane region" description="Helical" evidence="1">
    <location>
        <begin position="186"/>
        <end position="209"/>
    </location>
</feature>
<feature type="transmembrane region" description="Helical" evidence="1">
    <location>
        <begin position="215"/>
        <end position="237"/>
    </location>
</feature>
<protein>
    <submittedName>
        <fullName evidence="2">Uncharacterized protein</fullName>
    </submittedName>
</protein>
<comment type="caution">
    <text evidence="2">The sequence shown here is derived from an EMBL/GenBank/DDBJ whole genome shotgun (WGS) entry which is preliminary data.</text>
</comment>
<keyword evidence="1" id="KW-1133">Transmembrane helix</keyword>
<proteinExistence type="predicted"/>
<keyword evidence="1" id="KW-0812">Transmembrane</keyword>
<sequence length="301" mass="33274">MTCLALGFTVILVSLFTACLLGVGSTVLFRFGPFERAYRWLRGPFIVVTTVSVVATIWGGYEARLTPNGLLFLLNCLLALVAVFTETAMLNGLVVLTCSRYNRDTRRPEIIRESLVGVIVKDLWVVGGNPAGGEMSVCGIAWSMIPNNLVSCMVAIFALVVAACGWFFAGRSIFDKSKKIDYSPALYLGVSMLIAGVLVTALGLPVVHALAQPRYWLWLVLGPVSLIVFAASLTLRWKIRAWRDERRTSRKRTEQPQERARKESWIAPMPNWLLMQLKAAKMTACPIVSLTRAPEQPEPPS</sequence>
<evidence type="ECO:0000313" key="2">
    <source>
        <dbReference type="EMBL" id="OGD64075.1"/>
    </source>
</evidence>
<feature type="transmembrane region" description="Helical" evidence="1">
    <location>
        <begin position="41"/>
        <end position="60"/>
    </location>
</feature>
<name>A0A1F5E9M8_9BACT</name>
<reference evidence="2 3" key="1">
    <citation type="journal article" date="2016" name="Nat. Commun.">
        <title>Thousands of microbial genomes shed light on interconnected biogeochemical processes in an aquifer system.</title>
        <authorList>
            <person name="Anantharaman K."/>
            <person name="Brown C.T."/>
            <person name="Hug L.A."/>
            <person name="Sharon I."/>
            <person name="Castelle C.J."/>
            <person name="Probst A.J."/>
            <person name="Thomas B.C."/>
            <person name="Singh A."/>
            <person name="Wilkins M.J."/>
            <person name="Karaoz U."/>
            <person name="Brodie E.L."/>
            <person name="Williams K.H."/>
            <person name="Hubbard S.S."/>
            <person name="Banfield J.F."/>
        </authorList>
    </citation>
    <scope>NUCLEOTIDE SEQUENCE [LARGE SCALE GENOMIC DNA]</scope>
</reference>
<keyword evidence="1" id="KW-0472">Membrane</keyword>
<feature type="transmembrane region" description="Helical" evidence="1">
    <location>
        <begin position="72"/>
        <end position="98"/>
    </location>
</feature>
<feature type="transmembrane region" description="Helical" evidence="1">
    <location>
        <begin position="148"/>
        <end position="174"/>
    </location>
</feature>
<organism evidence="2 3">
    <name type="scientific">Candidatus Berkelbacteria bacterium RIFOXYA2_FULL_43_10</name>
    <dbReference type="NCBI Taxonomy" id="1797472"/>
    <lineage>
        <taxon>Bacteria</taxon>
        <taxon>Candidatus Berkelbacteria</taxon>
    </lineage>
</organism>
<dbReference type="Proteomes" id="UP000178583">
    <property type="component" value="Unassembled WGS sequence"/>
</dbReference>
<gene>
    <name evidence="2" type="ORF">A2215_01420</name>
</gene>
<evidence type="ECO:0000256" key="1">
    <source>
        <dbReference type="SAM" id="Phobius"/>
    </source>
</evidence>